<keyword evidence="5" id="KW-1185">Reference proteome</keyword>
<protein>
    <submittedName>
        <fullName evidence="3">Uncharacterized protein</fullName>
    </submittedName>
</protein>
<dbReference type="EMBL" id="LDRB01000034">
    <property type="protein sequence ID" value="KTR40244.1"/>
    <property type="molecule type" value="Genomic_DNA"/>
</dbReference>
<evidence type="ECO:0000313" key="4">
    <source>
        <dbReference type="Proteomes" id="UP000072763"/>
    </source>
</evidence>
<dbReference type="EMBL" id="LDRC01000057">
    <property type="protein sequence ID" value="KTR51290.1"/>
    <property type="molecule type" value="Genomic_DNA"/>
</dbReference>
<keyword evidence="1" id="KW-1133">Transmembrane helix</keyword>
<name>A0A147DPU4_9MICO</name>
<dbReference type="Proteomes" id="UP000078335">
    <property type="component" value="Unassembled WGS sequence"/>
</dbReference>
<dbReference type="RefSeq" id="WP_058728794.1">
    <property type="nucleotide sequence ID" value="NZ_LDRB01000034.1"/>
</dbReference>
<dbReference type="Proteomes" id="UP000072763">
    <property type="component" value="Unassembled WGS sequence"/>
</dbReference>
<feature type="transmembrane region" description="Helical" evidence="1">
    <location>
        <begin position="73"/>
        <end position="94"/>
    </location>
</feature>
<dbReference type="STRING" id="465820.NS263_08225"/>
<evidence type="ECO:0000313" key="2">
    <source>
        <dbReference type="EMBL" id="KTR40244.1"/>
    </source>
</evidence>
<accession>A0A147DPU4</accession>
<dbReference type="AlphaFoldDB" id="A0A147DPU4"/>
<dbReference type="OrthoDB" id="3177419at2"/>
<keyword evidence="1" id="KW-0812">Transmembrane</keyword>
<proteinExistence type="predicted"/>
<sequence>MGIDWFAFLTVAIVAVVSACFVVLVYSIGLRLWSAADTRAGKYTVKDDGTVGPATMGFPQPGVVQPGVRAFRALAVACFAVCGLAVLYGIYLIVPQFH</sequence>
<evidence type="ECO:0000313" key="5">
    <source>
        <dbReference type="Proteomes" id="UP000078335"/>
    </source>
</evidence>
<gene>
    <name evidence="2" type="ORF">NS263_08225</name>
    <name evidence="3" type="ORF">NS359_11010</name>
</gene>
<evidence type="ECO:0000313" key="3">
    <source>
        <dbReference type="EMBL" id="KTR51290.1"/>
    </source>
</evidence>
<reference evidence="4 5" key="1">
    <citation type="journal article" date="2016" name="Front. Microbiol.">
        <title>Genomic Resource of Rice Seed Associated Bacteria.</title>
        <authorList>
            <person name="Midha S."/>
            <person name="Bansal K."/>
            <person name="Sharma S."/>
            <person name="Kumar N."/>
            <person name="Patil P.P."/>
            <person name="Chaudhry V."/>
            <person name="Patil P.B."/>
        </authorList>
    </citation>
    <scope>NUCLEOTIDE SEQUENCE [LARGE SCALE GENOMIC DNA]</scope>
    <source>
        <strain evidence="2 5">NS263</strain>
        <strain evidence="3 4">NS359</strain>
    </source>
</reference>
<comment type="caution">
    <text evidence="3">The sequence shown here is derived from an EMBL/GenBank/DDBJ whole genome shotgun (WGS) entry which is preliminary data.</text>
</comment>
<organism evidence="3 4">
    <name type="scientific">Curtobacterium oceanosedimentum</name>
    <dbReference type="NCBI Taxonomy" id="465820"/>
    <lineage>
        <taxon>Bacteria</taxon>
        <taxon>Bacillati</taxon>
        <taxon>Actinomycetota</taxon>
        <taxon>Actinomycetes</taxon>
        <taxon>Micrococcales</taxon>
        <taxon>Microbacteriaceae</taxon>
        <taxon>Curtobacterium</taxon>
    </lineage>
</organism>
<keyword evidence="1" id="KW-0472">Membrane</keyword>
<evidence type="ECO:0000256" key="1">
    <source>
        <dbReference type="SAM" id="Phobius"/>
    </source>
</evidence>
<dbReference type="PATRIC" id="fig|465820.3.peg.1661"/>
<feature type="transmembrane region" description="Helical" evidence="1">
    <location>
        <begin position="6"/>
        <end position="29"/>
    </location>
</feature>